<proteinExistence type="predicted"/>
<dbReference type="AlphaFoldDB" id="X1J7K3"/>
<comment type="caution">
    <text evidence="1">The sequence shown here is derived from an EMBL/GenBank/DDBJ whole genome shotgun (WGS) entry which is preliminary data.</text>
</comment>
<sequence>MRKRANMTKKSDILKIVREDILRILGERKGELSLESIKAEVKVSPSFASKAIKA</sequence>
<protein>
    <submittedName>
        <fullName evidence="1">Uncharacterized protein</fullName>
    </submittedName>
</protein>
<reference evidence="1" key="1">
    <citation type="journal article" date="2014" name="Front. Microbiol.">
        <title>High frequency of phylogenetically diverse reductive dehalogenase-homologous genes in deep subseafloor sedimentary metagenomes.</title>
        <authorList>
            <person name="Kawai M."/>
            <person name="Futagami T."/>
            <person name="Toyoda A."/>
            <person name="Takaki Y."/>
            <person name="Nishi S."/>
            <person name="Hori S."/>
            <person name="Arai W."/>
            <person name="Tsubouchi T."/>
            <person name="Morono Y."/>
            <person name="Uchiyama I."/>
            <person name="Ito T."/>
            <person name="Fujiyama A."/>
            <person name="Inagaki F."/>
            <person name="Takami H."/>
        </authorList>
    </citation>
    <scope>NUCLEOTIDE SEQUENCE</scope>
    <source>
        <strain evidence="1">Expedition CK06-06</strain>
    </source>
</reference>
<accession>X1J7K3</accession>
<evidence type="ECO:0000313" key="1">
    <source>
        <dbReference type="EMBL" id="GAH74329.1"/>
    </source>
</evidence>
<dbReference type="EMBL" id="BARU01026125">
    <property type="protein sequence ID" value="GAH74329.1"/>
    <property type="molecule type" value="Genomic_DNA"/>
</dbReference>
<feature type="non-terminal residue" evidence="1">
    <location>
        <position position="54"/>
    </location>
</feature>
<organism evidence="1">
    <name type="scientific">marine sediment metagenome</name>
    <dbReference type="NCBI Taxonomy" id="412755"/>
    <lineage>
        <taxon>unclassified sequences</taxon>
        <taxon>metagenomes</taxon>
        <taxon>ecological metagenomes</taxon>
    </lineage>
</organism>
<gene>
    <name evidence="1" type="ORF">S03H2_42010</name>
</gene>
<name>X1J7K3_9ZZZZ</name>